<proteinExistence type="predicted"/>
<name>D4F639_EDWTA</name>
<reference evidence="2 3" key="1">
    <citation type="submission" date="2010-02" db="EMBL/GenBank/DDBJ databases">
        <authorList>
            <person name="Weinstock G."/>
            <person name="Sodergren E."/>
            <person name="Clifton S."/>
            <person name="Fulton L."/>
            <person name="Fulton B."/>
            <person name="Courtney L."/>
            <person name="Fronick C."/>
            <person name="Harrison M."/>
            <person name="Strong C."/>
            <person name="Farmer C."/>
            <person name="Delahaunty K."/>
            <person name="Markovic C."/>
            <person name="Hall O."/>
            <person name="Minx P."/>
            <person name="Tomlinson C."/>
            <person name="Mitreva M."/>
            <person name="Nelson J."/>
            <person name="Hou S."/>
            <person name="Wollam A."/>
            <person name="Pepin K.H."/>
            <person name="Johnson M."/>
            <person name="Bhonagiri V."/>
            <person name="Zhang X."/>
            <person name="Suruliraj S."/>
            <person name="Warren W."/>
            <person name="Chinwalla A."/>
            <person name="Mardis E.R."/>
            <person name="Wilson R.K."/>
        </authorList>
    </citation>
    <scope>NUCLEOTIDE SEQUENCE [LARGE SCALE GENOMIC DNA]</scope>
    <source>
        <strain evidence="2 3">ATCC 23685</strain>
    </source>
</reference>
<dbReference type="Proteomes" id="UP000003692">
    <property type="component" value="Unassembled WGS sequence"/>
</dbReference>
<dbReference type="PROSITE" id="PS51257">
    <property type="entry name" value="PROKAR_LIPOPROTEIN"/>
    <property type="match status" value="1"/>
</dbReference>
<protein>
    <recommendedName>
        <fullName evidence="4">Lipoprotein</fullName>
    </recommendedName>
</protein>
<comment type="caution">
    <text evidence="2">The sequence shown here is derived from an EMBL/GenBank/DDBJ whole genome shotgun (WGS) entry which is preliminary data.</text>
</comment>
<feature type="chain" id="PRO_5003056588" description="Lipoprotein" evidence="1">
    <location>
        <begin position="23"/>
        <end position="45"/>
    </location>
</feature>
<sequence length="45" mass="4616">MKIVLSLLVTLTLTACTGPFNANWGVLPASSQVCPNGTNSAGQCH</sequence>
<dbReference type="EMBL" id="ADGK01000182">
    <property type="protein sequence ID" value="EFE22769.1"/>
    <property type="molecule type" value="Genomic_DNA"/>
</dbReference>
<dbReference type="AlphaFoldDB" id="D4F639"/>
<keyword evidence="1" id="KW-0732">Signal</keyword>
<feature type="signal peptide" evidence="1">
    <location>
        <begin position="1"/>
        <end position="22"/>
    </location>
</feature>
<evidence type="ECO:0000313" key="2">
    <source>
        <dbReference type="EMBL" id="EFE22769.1"/>
    </source>
</evidence>
<accession>D4F639</accession>
<dbReference type="HOGENOM" id="CLU_3199162_0_0_6"/>
<evidence type="ECO:0008006" key="4">
    <source>
        <dbReference type="Google" id="ProtNLM"/>
    </source>
</evidence>
<gene>
    <name evidence="2" type="ORF">EDWATA_02219</name>
</gene>
<organism evidence="2 3">
    <name type="scientific">Edwardsiella tarda ATCC 23685</name>
    <dbReference type="NCBI Taxonomy" id="500638"/>
    <lineage>
        <taxon>Bacteria</taxon>
        <taxon>Pseudomonadati</taxon>
        <taxon>Pseudomonadota</taxon>
        <taxon>Gammaproteobacteria</taxon>
        <taxon>Enterobacterales</taxon>
        <taxon>Hafniaceae</taxon>
        <taxon>Edwardsiella</taxon>
    </lineage>
</organism>
<evidence type="ECO:0000313" key="3">
    <source>
        <dbReference type="Proteomes" id="UP000003692"/>
    </source>
</evidence>
<evidence type="ECO:0000256" key="1">
    <source>
        <dbReference type="SAM" id="SignalP"/>
    </source>
</evidence>